<dbReference type="Pfam" id="PF01040">
    <property type="entry name" value="UbiA"/>
    <property type="match status" value="1"/>
</dbReference>
<feature type="transmembrane region" description="Helical" evidence="5">
    <location>
        <begin position="110"/>
        <end position="128"/>
    </location>
</feature>
<evidence type="ECO:0000313" key="7">
    <source>
        <dbReference type="Proteomes" id="UP000034786"/>
    </source>
</evidence>
<organism evidence="6 7">
    <name type="scientific">Streptomyces variegatus</name>
    <dbReference type="NCBI Taxonomy" id="284040"/>
    <lineage>
        <taxon>Bacteria</taxon>
        <taxon>Bacillati</taxon>
        <taxon>Actinomycetota</taxon>
        <taxon>Actinomycetes</taxon>
        <taxon>Kitasatosporales</taxon>
        <taxon>Streptomycetaceae</taxon>
        <taxon>Streptomyces</taxon>
    </lineage>
</organism>
<sequence length="348" mass="35723">MTDTGRPHGSTVPVRDVSGAARTEVAQRLWDYTGLVRLECLPLLSAPFLLGCAVSPAGSSTTAYAWFGAGLALHGLSCASNDIADRELDAHDPRRANRPLTSGRVPVRHAVVLSVLLGALFALAVLILPSEHPSLLWISLGLTVWGNTRQKRSRVPTPVSDLLWGVSVAAPLLAFTPEPGIGHVAATAALALVVTAFDVAGGDIKDLDTDRRAGLRTTAIVLGLRPGPHGIDTSTAFRLATTTGYAMTGALCLTSLITASARLPLLLAALTALLAGTVPLARHTAGRVVSAGGRSVVFLAGPFVAVLCATAAMAPHPAQVALVTGAVTGATLAAGLGRRLLARTTSPH</sequence>
<name>A0A0M2GHN7_9ACTN</name>
<gene>
    <name evidence="6" type="ORF">UK15_35805</name>
</gene>
<feature type="transmembrane region" description="Helical" evidence="5">
    <location>
        <begin position="263"/>
        <end position="281"/>
    </location>
</feature>
<evidence type="ECO:0000256" key="4">
    <source>
        <dbReference type="ARBA" id="ARBA00023136"/>
    </source>
</evidence>
<dbReference type="Proteomes" id="UP000034786">
    <property type="component" value="Unassembled WGS sequence"/>
</dbReference>
<accession>A0A0M2GHN7</accession>
<keyword evidence="4 5" id="KW-0472">Membrane</keyword>
<dbReference type="GO" id="GO:0016020">
    <property type="term" value="C:membrane"/>
    <property type="evidence" value="ECO:0007669"/>
    <property type="project" value="UniProtKB-SubCell"/>
</dbReference>
<dbReference type="STRING" id="284040.UK15_35805"/>
<evidence type="ECO:0008006" key="8">
    <source>
        <dbReference type="Google" id="ProtNLM"/>
    </source>
</evidence>
<feature type="transmembrane region" description="Helical" evidence="5">
    <location>
        <begin position="320"/>
        <end position="341"/>
    </location>
</feature>
<dbReference type="InterPro" id="IPR044878">
    <property type="entry name" value="UbiA_sf"/>
</dbReference>
<reference evidence="7" key="1">
    <citation type="submission" date="2015-02" db="EMBL/GenBank/DDBJ databases">
        <authorList>
            <person name="Ju K.-S."/>
            <person name="Doroghazi J.R."/>
            <person name="Metcalf W."/>
        </authorList>
    </citation>
    <scope>NUCLEOTIDE SEQUENCE [LARGE SCALE GENOMIC DNA]</scope>
    <source>
        <strain evidence="7">NRRL B-16380</strain>
    </source>
</reference>
<dbReference type="Gene3D" id="1.10.357.140">
    <property type="entry name" value="UbiA prenyltransferase"/>
    <property type="match status" value="1"/>
</dbReference>
<dbReference type="AlphaFoldDB" id="A0A0M2GHN7"/>
<comment type="caution">
    <text evidence="6">The sequence shown here is derived from an EMBL/GenBank/DDBJ whole genome shotgun (WGS) entry which is preliminary data.</text>
</comment>
<dbReference type="GO" id="GO:0016765">
    <property type="term" value="F:transferase activity, transferring alkyl or aryl (other than methyl) groups"/>
    <property type="evidence" value="ECO:0007669"/>
    <property type="project" value="InterPro"/>
</dbReference>
<comment type="subcellular location">
    <subcellularLocation>
        <location evidence="1">Membrane</location>
        <topology evidence="1">Multi-pass membrane protein</topology>
    </subcellularLocation>
</comment>
<dbReference type="PATRIC" id="fig|284040.3.peg.6373"/>
<keyword evidence="2 5" id="KW-0812">Transmembrane</keyword>
<evidence type="ECO:0000256" key="5">
    <source>
        <dbReference type="SAM" id="Phobius"/>
    </source>
</evidence>
<feature type="transmembrane region" description="Helical" evidence="5">
    <location>
        <begin position="235"/>
        <end position="257"/>
    </location>
</feature>
<feature type="transmembrane region" description="Helical" evidence="5">
    <location>
        <begin position="181"/>
        <end position="202"/>
    </location>
</feature>
<dbReference type="InterPro" id="IPR000537">
    <property type="entry name" value="UbiA_prenyltransferase"/>
</dbReference>
<evidence type="ECO:0000313" key="6">
    <source>
        <dbReference type="EMBL" id="KJK34505.1"/>
    </source>
</evidence>
<evidence type="ECO:0000256" key="2">
    <source>
        <dbReference type="ARBA" id="ARBA00022692"/>
    </source>
</evidence>
<feature type="transmembrane region" description="Helical" evidence="5">
    <location>
        <begin position="293"/>
        <end position="314"/>
    </location>
</feature>
<keyword evidence="3 5" id="KW-1133">Transmembrane helix</keyword>
<proteinExistence type="predicted"/>
<protein>
    <recommendedName>
        <fullName evidence="8">UbiA prenyltransferase</fullName>
    </recommendedName>
</protein>
<dbReference type="EMBL" id="JYJH01000045">
    <property type="protein sequence ID" value="KJK34505.1"/>
    <property type="molecule type" value="Genomic_DNA"/>
</dbReference>
<dbReference type="RefSeq" id="WP_031144115.1">
    <property type="nucleotide sequence ID" value="NZ_JYJH01000045.1"/>
</dbReference>
<keyword evidence="7" id="KW-1185">Reference proteome</keyword>
<evidence type="ECO:0000256" key="1">
    <source>
        <dbReference type="ARBA" id="ARBA00004141"/>
    </source>
</evidence>
<evidence type="ECO:0000256" key="3">
    <source>
        <dbReference type="ARBA" id="ARBA00022989"/>
    </source>
</evidence>